<evidence type="ECO:0000259" key="2">
    <source>
        <dbReference type="Pfam" id="PF04909"/>
    </source>
</evidence>
<dbReference type="InterPro" id="IPR032466">
    <property type="entry name" value="Metal_Hydrolase"/>
</dbReference>
<gene>
    <name evidence="3" type="ORF">Pma05_61420</name>
</gene>
<keyword evidence="4" id="KW-1185">Reference proteome</keyword>
<dbReference type="InterPro" id="IPR032465">
    <property type="entry name" value="ACMSD"/>
</dbReference>
<comment type="caution">
    <text evidence="3">The sequence shown here is derived from an EMBL/GenBank/DDBJ whole genome shotgun (WGS) entry which is preliminary data.</text>
</comment>
<name>A0ABQ4EY35_9ACTN</name>
<organism evidence="3 4">
    <name type="scientific">Plantactinospora mayteni</name>
    <dbReference type="NCBI Taxonomy" id="566021"/>
    <lineage>
        <taxon>Bacteria</taxon>
        <taxon>Bacillati</taxon>
        <taxon>Actinomycetota</taxon>
        <taxon>Actinomycetes</taxon>
        <taxon>Micromonosporales</taxon>
        <taxon>Micromonosporaceae</taxon>
        <taxon>Plantactinospora</taxon>
    </lineage>
</organism>
<dbReference type="PANTHER" id="PTHR21240">
    <property type="entry name" value="2-AMINO-3-CARBOXYLMUCONATE-6-SEMIALDEHYDE DECARBOXYLASE"/>
    <property type="match status" value="1"/>
</dbReference>
<sequence length="266" mass="28726">MIIDCHAHVWPDHIAEAMRQQSPAGLKLRYDGTVSGLLRTMDEAGIDKALALGVAVKASTVARTNEFIGTVPRDRLLPFGTVHPELSVEENLRHLRDNGIVGVKLHPLFQSVSLADPKVHEILAALATAGIPVVTHAGAGGDREASDRGAPHLLRRVAETIPDLILIACHYGGYHRLDEAQEHVVGTRVVIETSWPPTMAELEPERIRDLVRRHGADRVVFGSDWPMADPGAEIAAIRNLGLTRDEEDAVLGGNLARILGLPDSAA</sequence>
<feature type="domain" description="Amidohydrolase-related" evidence="2">
    <location>
        <begin position="3"/>
        <end position="261"/>
    </location>
</feature>
<dbReference type="InterPro" id="IPR006680">
    <property type="entry name" value="Amidohydro-rel"/>
</dbReference>
<dbReference type="Proteomes" id="UP000621500">
    <property type="component" value="Unassembled WGS sequence"/>
</dbReference>
<dbReference type="Pfam" id="PF04909">
    <property type="entry name" value="Amidohydro_2"/>
    <property type="match status" value="1"/>
</dbReference>
<dbReference type="Gene3D" id="3.20.20.140">
    <property type="entry name" value="Metal-dependent hydrolases"/>
    <property type="match status" value="1"/>
</dbReference>
<dbReference type="PANTHER" id="PTHR21240:SF28">
    <property type="entry name" value="ISO-OROTATE DECARBOXYLASE (EUROFUNG)"/>
    <property type="match status" value="1"/>
</dbReference>
<evidence type="ECO:0000313" key="4">
    <source>
        <dbReference type="Proteomes" id="UP000621500"/>
    </source>
</evidence>
<proteinExistence type="predicted"/>
<dbReference type="CDD" id="cd01292">
    <property type="entry name" value="metallo-dependent_hydrolases"/>
    <property type="match status" value="1"/>
</dbReference>
<dbReference type="RefSeq" id="WP_203860929.1">
    <property type="nucleotide sequence ID" value="NZ_BAAAZQ010000014.1"/>
</dbReference>
<evidence type="ECO:0000313" key="3">
    <source>
        <dbReference type="EMBL" id="GIG99569.1"/>
    </source>
</evidence>
<keyword evidence="1" id="KW-0456">Lyase</keyword>
<dbReference type="SUPFAM" id="SSF51556">
    <property type="entry name" value="Metallo-dependent hydrolases"/>
    <property type="match status" value="1"/>
</dbReference>
<protein>
    <submittedName>
        <fullName evidence="3">Amidohydrolase</fullName>
    </submittedName>
</protein>
<reference evidence="3 4" key="1">
    <citation type="submission" date="2021-01" db="EMBL/GenBank/DDBJ databases">
        <title>Whole genome shotgun sequence of Plantactinospora mayteni NBRC 109088.</title>
        <authorList>
            <person name="Komaki H."/>
            <person name="Tamura T."/>
        </authorList>
    </citation>
    <scope>NUCLEOTIDE SEQUENCE [LARGE SCALE GENOMIC DNA]</scope>
    <source>
        <strain evidence="3 4">NBRC 109088</strain>
    </source>
</reference>
<accession>A0ABQ4EY35</accession>
<evidence type="ECO:0000256" key="1">
    <source>
        <dbReference type="ARBA" id="ARBA00023239"/>
    </source>
</evidence>
<dbReference type="EMBL" id="BONX01000045">
    <property type="protein sequence ID" value="GIG99569.1"/>
    <property type="molecule type" value="Genomic_DNA"/>
</dbReference>